<evidence type="ECO:0000313" key="3">
    <source>
        <dbReference type="EMBL" id="GAA3748407.1"/>
    </source>
</evidence>
<dbReference type="PANTHER" id="PTHR12128:SF72">
    <property type="entry name" value="DIHYDRODIPICOLINATE SYNTHASE"/>
    <property type="match status" value="1"/>
</dbReference>
<dbReference type="EMBL" id="BAABEP010000046">
    <property type="protein sequence ID" value="GAA3748407.1"/>
    <property type="molecule type" value="Genomic_DNA"/>
</dbReference>
<dbReference type="PANTHER" id="PTHR12128">
    <property type="entry name" value="DIHYDRODIPICOLINATE SYNTHASE"/>
    <property type="match status" value="1"/>
</dbReference>
<dbReference type="PRINTS" id="PR00146">
    <property type="entry name" value="DHPICSNTHASE"/>
</dbReference>
<evidence type="ECO:0000313" key="4">
    <source>
        <dbReference type="Proteomes" id="UP001499884"/>
    </source>
</evidence>
<proteinExistence type="inferred from homology"/>
<dbReference type="CDD" id="cd00408">
    <property type="entry name" value="DHDPS-like"/>
    <property type="match status" value="1"/>
</dbReference>
<keyword evidence="4" id="KW-1185">Reference proteome</keyword>
<organism evidence="3 4">
    <name type="scientific">Streptomyces tremellae</name>
    <dbReference type="NCBI Taxonomy" id="1124239"/>
    <lineage>
        <taxon>Bacteria</taxon>
        <taxon>Bacillati</taxon>
        <taxon>Actinomycetota</taxon>
        <taxon>Actinomycetes</taxon>
        <taxon>Kitasatosporales</taxon>
        <taxon>Streptomycetaceae</taxon>
        <taxon>Streptomyces</taxon>
    </lineage>
</organism>
<reference evidence="4" key="1">
    <citation type="journal article" date="2019" name="Int. J. Syst. Evol. Microbiol.">
        <title>The Global Catalogue of Microorganisms (GCM) 10K type strain sequencing project: providing services to taxonomists for standard genome sequencing and annotation.</title>
        <authorList>
            <consortium name="The Broad Institute Genomics Platform"/>
            <consortium name="The Broad Institute Genome Sequencing Center for Infectious Disease"/>
            <person name="Wu L."/>
            <person name="Ma J."/>
        </authorList>
    </citation>
    <scope>NUCLEOTIDE SEQUENCE [LARGE SCALE GENOMIC DNA]</scope>
    <source>
        <strain evidence="4">JCM 30846</strain>
    </source>
</reference>
<dbReference type="InterPro" id="IPR002220">
    <property type="entry name" value="DapA-like"/>
</dbReference>
<sequence>MAVWHGIVVAAALPLKQDDLSIDYDKVQEHVAWLAANGCDGVSPNGSLGEYQVLTPQERADVVRAAVEAAPEGFSVIPGTGAYGAAESRRWAEQALESGAHGVLSLPPNAYRASEEEVVAHYRELSEVGLPVVAYNNPFDTNVDLTPELIARIGEFDNIVAVKEFSGDVRRAHQIQSLAPQIDVIAGADDVLLELVLVGAKGWIGGFSNAFPRECRKLYDLAVAGDLAQALPLYQQVHDAFAWDSRHTFIQAIKLAMDMAGRYGGPVRLPRLPLDTESEARARKDFERAFAALSAAA</sequence>
<dbReference type="SUPFAM" id="SSF51569">
    <property type="entry name" value="Aldolase"/>
    <property type="match status" value="1"/>
</dbReference>
<comment type="similarity">
    <text evidence="2">Belongs to the DapA family.</text>
</comment>
<keyword evidence="1 2" id="KW-0456">Lyase</keyword>
<evidence type="ECO:0000256" key="1">
    <source>
        <dbReference type="ARBA" id="ARBA00023239"/>
    </source>
</evidence>
<comment type="caution">
    <text evidence="3">The sequence shown here is derived from an EMBL/GenBank/DDBJ whole genome shotgun (WGS) entry which is preliminary data.</text>
</comment>
<dbReference type="InterPro" id="IPR013785">
    <property type="entry name" value="Aldolase_TIM"/>
</dbReference>
<accession>A0ABP7FX60</accession>
<dbReference type="RefSeq" id="WP_345651955.1">
    <property type="nucleotide sequence ID" value="NZ_BAABEP010000046.1"/>
</dbReference>
<name>A0ABP7FX60_9ACTN</name>
<protein>
    <submittedName>
        <fullName evidence="3">Dihydrodipicolinate synthase family protein</fullName>
    </submittedName>
</protein>
<gene>
    <name evidence="3" type="ORF">GCM10023082_50820</name>
</gene>
<dbReference type="PIRSF" id="PIRSF001365">
    <property type="entry name" value="DHDPS"/>
    <property type="match status" value="1"/>
</dbReference>
<dbReference type="Proteomes" id="UP001499884">
    <property type="component" value="Unassembled WGS sequence"/>
</dbReference>
<dbReference type="SMART" id="SM01130">
    <property type="entry name" value="DHDPS"/>
    <property type="match status" value="1"/>
</dbReference>
<dbReference type="Pfam" id="PF00701">
    <property type="entry name" value="DHDPS"/>
    <property type="match status" value="1"/>
</dbReference>
<evidence type="ECO:0000256" key="2">
    <source>
        <dbReference type="PIRNR" id="PIRNR001365"/>
    </source>
</evidence>
<dbReference type="Gene3D" id="3.20.20.70">
    <property type="entry name" value="Aldolase class I"/>
    <property type="match status" value="1"/>
</dbReference>